<reference evidence="3 4" key="1">
    <citation type="submission" date="2024-03" db="EMBL/GenBank/DDBJ databases">
        <title>The genome assembly and annotation of the cricket Gryllus longicercus Weissman &amp; Gray.</title>
        <authorList>
            <person name="Szrajer S."/>
            <person name="Gray D."/>
            <person name="Ylla G."/>
        </authorList>
    </citation>
    <scope>NUCLEOTIDE SEQUENCE [LARGE SCALE GENOMIC DNA]</scope>
    <source>
        <strain evidence="3">DAG 2021-001</strain>
        <tissue evidence="3">Whole body minus gut</tissue>
    </source>
</reference>
<dbReference type="Proteomes" id="UP001378592">
    <property type="component" value="Unassembled WGS sequence"/>
</dbReference>
<keyword evidence="4" id="KW-1185">Reference proteome</keyword>
<keyword evidence="1" id="KW-0472">Membrane</keyword>
<proteinExistence type="predicted"/>
<feature type="signal peptide" evidence="2">
    <location>
        <begin position="1"/>
        <end position="34"/>
    </location>
</feature>
<keyword evidence="1" id="KW-1133">Transmembrane helix</keyword>
<organism evidence="3 4">
    <name type="scientific">Gryllus longicercus</name>
    <dbReference type="NCBI Taxonomy" id="2509291"/>
    <lineage>
        <taxon>Eukaryota</taxon>
        <taxon>Metazoa</taxon>
        <taxon>Ecdysozoa</taxon>
        <taxon>Arthropoda</taxon>
        <taxon>Hexapoda</taxon>
        <taxon>Insecta</taxon>
        <taxon>Pterygota</taxon>
        <taxon>Neoptera</taxon>
        <taxon>Polyneoptera</taxon>
        <taxon>Orthoptera</taxon>
        <taxon>Ensifera</taxon>
        <taxon>Gryllidea</taxon>
        <taxon>Grylloidea</taxon>
        <taxon>Gryllidae</taxon>
        <taxon>Gryllinae</taxon>
        <taxon>Gryllus</taxon>
    </lineage>
</organism>
<evidence type="ECO:0000313" key="4">
    <source>
        <dbReference type="Proteomes" id="UP001378592"/>
    </source>
</evidence>
<evidence type="ECO:0000256" key="2">
    <source>
        <dbReference type="SAM" id="SignalP"/>
    </source>
</evidence>
<accession>A0AAN9V863</accession>
<dbReference type="EMBL" id="JAZDUA010000527">
    <property type="protein sequence ID" value="KAK7791535.1"/>
    <property type="molecule type" value="Genomic_DNA"/>
</dbReference>
<gene>
    <name evidence="3" type="ORF">R5R35_008693</name>
</gene>
<sequence length="757" mass="85576">MKFEFVIKRVTTYQDMKLLLWIFVLLSLVLNGKSDIVEETTVAIHTVYQPTTLINESHEEKHNTSETTRNNVSSIAYNYQTSHNFTSKKLADTHSNTFSSSLTSETFYRYNFTYTTTGYLETLNNNSFNENEIENNNMFIPSSSSLTNNSYNFSKQPTPVSMLVETEIQNKDITLNLEFQNENITTPVTFISNENNEITTNEEKVTSLTQNTSRQNASTIEMENILNVSSEVSKNASYLSHFSSYDLNENNITTTEIPETNSGKGLINTEMTTNILLKNVKNTENVTEEIINNIPFLPTTTDIINTMNMENNTFQETEISSPNLSTLATTTINHSSDDFVETSSVPTMSTNSTSTMIISSSIRTNNSSLNSSLENNNVNKQEDPISINQSSITKNDSESKISTISTQQITVAAHNDKQKEINNFSTIIRNVDFREEVTTISNTPILSITPSSSGSLSDNSVQKTSLEVPINENYSFNISFSPSPTIIQDHHQKEFFFKHINNLTDYQRKNLAVDIIFISAVDIVEWFHSYDRVFRTSVASLLTQANESESIPSINIIYIAPTPLKNEKYFCITFMVESALHKNTYELGVLVVQKIKQNISGLSDMLHLPVESIVAGYNETGKCHKSYHLMQERNWVIIVVLGTILFVAIVVILTMCIQKSRIGKQTWEQDEQEWCAPIHGETGRYRSGYQLPINVQNSSNNVVDRFSRVNQKVSLKEQNNSFVSNNGVENVLIHNEEENCSQTCGECNKMFVEDTKL</sequence>
<protein>
    <submittedName>
        <fullName evidence="3">Uncharacterized protein</fullName>
    </submittedName>
</protein>
<feature type="transmembrane region" description="Helical" evidence="1">
    <location>
        <begin position="635"/>
        <end position="657"/>
    </location>
</feature>
<name>A0AAN9V863_9ORTH</name>
<evidence type="ECO:0000313" key="3">
    <source>
        <dbReference type="EMBL" id="KAK7791535.1"/>
    </source>
</evidence>
<keyword evidence="2" id="KW-0732">Signal</keyword>
<comment type="caution">
    <text evidence="3">The sequence shown here is derived from an EMBL/GenBank/DDBJ whole genome shotgun (WGS) entry which is preliminary data.</text>
</comment>
<feature type="chain" id="PRO_5042884852" evidence="2">
    <location>
        <begin position="35"/>
        <end position="757"/>
    </location>
</feature>
<evidence type="ECO:0000256" key="1">
    <source>
        <dbReference type="SAM" id="Phobius"/>
    </source>
</evidence>
<keyword evidence="1" id="KW-0812">Transmembrane</keyword>
<dbReference type="AlphaFoldDB" id="A0AAN9V863"/>